<organism evidence="7 8">
    <name type="scientific">Calocera viscosa (strain TUFC12733)</name>
    <dbReference type="NCBI Taxonomy" id="1330018"/>
    <lineage>
        <taxon>Eukaryota</taxon>
        <taxon>Fungi</taxon>
        <taxon>Dikarya</taxon>
        <taxon>Basidiomycota</taxon>
        <taxon>Agaricomycotina</taxon>
        <taxon>Dacrymycetes</taxon>
        <taxon>Dacrymycetales</taxon>
        <taxon>Dacrymycetaceae</taxon>
        <taxon>Calocera</taxon>
    </lineage>
</organism>
<proteinExistence type="inferred from homology"/>
<keyword evidence="4" id="KW-0560">Oxidoreductase</keyword>
<dbReference type="STRING" id="1330018.A0A167JXX0"/>
<dbReference type="InterPro" id="IPR013149">
    <property type="entry name" value="ADH-like_C"/>
</dbReference>
<comment type="similarity">
    <text evidence="5">Belongs to the zinc-containing alcohol dehydrogenase family.</text>
</comment>
<evidence type="ECO:0000256" key="5">
    <source>
        <dbReference type="RuleBase" id="RU361277"/>
    </source>
</evidence>
<sequence>MLSYAPKTWTEDDVEIAITHCGICGSDIHTLSGGWGPVRPPLVVGHEIVGIAVKVGVNVQGIKVGDRVGVGAAIQSCHHCKLCERGDENYCGELLWTYNTRYPDGVKTMGGYSTGIRANQQFVFPIPDSLGSAEASSMLCAGLTVFQPLRRYNVGPGSKVGVIGIGGLGHYAVLFGKALGAEVTAFSHSPNKEADVKKMGADNFVVSSAGFEKDWKRYFDLIVCTLDVSTGFPLAQYLSTLYPLGTFIMVGIPDDAMPAIRAGNLTASGVKLGGSSVGSKREALEMLDLAVKHDIKPWIQTMPMSKAPEAVELMRAGKARYRIILEQDLQELPDASHL</sequence>
<evidence type="ECO:0000313" key="7">
    <source>
        <dbReference type="EMBL" id="KZO94054.1"/>
    </source>
</evidence>
<dbReference type="InterPro" id="IPR020843">
    <property type="entry name" value="ER"/>
</dbReference>
<dbReference type="InterPro" id="IPR002328">
    <property type="entry name" value="ADH_Zn_CS"/>
</dbReference>
<keyword evidence="8" id="KW-1185">Reference proteome</keyword>
<gene>
    <name evidence="7" type="ORF">CALVIDRAFT_546446</name>
</gene>
<dbReference type="CDD" id="cd05283">
    <property type="entry name" value="CAD1"/>
    <property type="match status" value="1"/>
</dbReference>
<dbReference type="FunFam" id="3.40.50.720:FF:000022">
    <property type="entry name" value="Cinnamyl alcohol dehydrogenase"/>
    <property type="match status" value="1"/>
</dbReference>
<evidence type="ECO:0000256" key="3">
    <source>
        <dbReference type="ARBA" id="ARBA00022833"/>
    </source>
</evidence>
<dbReference type="SUPFAM" id="SSF51735">
    <property type="entry name" value="NAD(P)-binding Rossmann-fold domains"/>
    <property type="match status" value="1"/>
</dbReference>
<dbReference type="InterPro" id="IPR029752">
    <property type="entry name" value="D-isomer_DH_CS1"/>
</dbReference>
<dbReference type="SUPFAM" id="SSF50129">
    <property type="entry name" value="GroES-like"/>
    <property type="match status" value="1"/>
</dbReference>
<evidence type="ECO:0000256" key="4">
    <source>
        <dbReference type="ARBA" id="ARBA00023002"/>
    </source>
</evidence>
<evidence type="ECO:0000259" key="6">
    <source>
        <dbReference type="SMART" id="SM00829"/>
    </source>
</evidence>
<dbReference type="EMBL" id="KV417297">
    <property type="protein sequence ID" value="KZO94054.1"/>
    <property type="molecule type" value="Genomic_DNA"/>
</dbReference>
<dbReference type="PROSITE" id="PS00065">
    <property type="entry name" value="D_2_HYDROXYACID_DH_1"/>
    <property type="match status" value="1"/>
</dbReference>
<evidence type="ECO:0000256" key="1">
    <source>
        <dbReference type="ARBA" id="ARBA00001947"/>
    </source>
</evidence>
<dbReference type="InterPro" id="IPR047109">
    <property type="entry name" value="CAD-like"/>
</dbReference>
<dbReference type="PROSITE" id="PS00059">
    <property type="entry name" value="ADH_ZINC"/>
    <property type="match status" value="1"/>
</dbReference>
<dbReference type="InterPro" id="IPR011032">
    <property type="entry name" value="GroES-like_sf"/>
</dbReference>
<dbReference type="InterPro" id="IPR013154">
    <property type="entry name" value="ADH-like_N"/>
</dbReference>
<protein>
    <submittedName>
        <fullName evidence="7">GroES-like protein</fullName>
    </submittedName>
</protein>
<dbReference type="GO" id="GO:0008270">
    <property type="term" value="F:zinc ion binding"/>
    <property type="evidence" value="ECO:0007669"/>
    <property type="project" value="InterPro"/>
</dbReference>
<evidence type="ECO:0000256" key="2">
    <source>
        <dbReference type="ARBA" id="ARBA00022723"/>
    </source>
</evidence>
<dbReference type="Pfam" id="PF08240">
    <property type="entry name" value="ADH_N"/>
    <property type="match status" value="1"/>
</dbReference>
<keyword evidence="2 5" id="KW-0479">Metal-binding</keyword>
<accession>A0A167JXX0</accession>
<dbReference type="InterPro" id="IPR036291">
    <property type="entry name" value="NAD(P)-bd_dom_sf"/>
</dbReference>
<dbReference type="AlphaFoldDB" id="A0A167JXX0"/>
<dbReference type="Pfam" id="PF00107">
    <property type="entry name" value="ADH_zinc_N"/>
    <property type="match status" value="1"/>
</dbReference>
<dbReference type="Gene3D" id="3.40.50.720">
    <property type="entry name" value="NAD(P)-binding Rossmann-like Domain"/>
    <property type="match status" value="1"/>
</dbReference>
<dbReference type="OrthoDB" id="1879366at2759"/>
<reference evidence="7 8" key="1">
    <citation type="journal article" date="2016" name="Mol. Biol. Evol.">
        <title>Comparative Genomics of Early-Diverging Mushroom-Forming Fungi Provides Insights into the Origins of Lignocellulose Decay Capabilities.</title>
        <authorList>
            <person name="Nagy L.G."/>
            <person name="Riley R."/>
            <person name="Tritt A."/>
            <person name="Adam C."/>
            <person name="Daum C."/>
            <person name="Floudas D."/>
            <person name="Sun H."/>
            <person name="Yadav J.S."/>
            <person name="Pangilinan J."/>
            <person name="Larsson K.H."/>
            <person name="Matsuura K."/>
            <person name="Barry K."/>
            <person name="Labutti K."/>
            <person name="Kuo R."/>
            <person name="Ohm R.A."/>
            <person name="Bhattacharya S.S."/>
            <person name="Shirouzu T."/>
            <person name="Yoshinaga Y."/>
            <person name="Martin F.M."/>
            <person name="Grigoriev I.V."/>
            <person name="Hibbett D.S."/>
        </authorList>
    </citation>
    <scope>NUCLEOTIDE SEQUENCE [LARGE SCALE GENOMIC DNA]</scope>
    <source>
        <strain evidence="7 8">TUFC12733</strain>
    </source>
</reference>
<name>A0A167JXX0_CALVF</name>
<dbReference type="GO" id="GO:0016616">
    <property type="term" value="F:oxidoreductase activity, acting on the CH-OH group of donors, NAD or NADP as acceptor"/>
    <property type="evidence" value="ECO:0007669"/>
    <property type="project" value="InterPro"/>
</dbReference>
<dbReference type="Proteomes" id="UP000076738">
    <property type="component" value="Unassembled WGS sequence"/>
</dbReference>
<evidence type="ECO:0000313" key="8">
    <source>
        <dbReference type="Proteomes" id="UP000076738"/>
    </source>
</evidence>
<keyword evidence="3 5" id="KW-0862">Zinc</keyword>
<dbReference type="PANTHER" id="PTHR42683">
    <property type="entry name" value="ALDEHYDE REDUCTASE"/>
    <property type="match status" value="1"/>
</dbReference>
<feature type="domain" description="Enoyl reductase (ER)" evidence="6">
    <location>
        <begin position="1"/>
        <end position="325"/>
    </location>
</feature>
<comment type="cofactor">
    <cofactor evidence="1 5">
        <name>Zn(2+)</name>
        <dbReference type="ChEBI" id="CHEBI:29105"/>
    </cofactor>
</comment>
<dbReference type="SMART" id="SM00829">
    <property type="entry name" value="PKS_ER"/>
    <property type="match status" value="1"/>
</dbReference>
<dbReference type="Gene3D" id="3.90.180.10">
    <property type="entry name" value="Medium-chain alcohol dehydrogenases, catalytic domain"/>
    <property type="match status" value="1"/>
</dbReference>